<evidence type="ECO:0000256" key="6">
    <source>
        <dbReference type="ARBA" id="ARBA00049654"/>
    </source>
</evidence>
<evidence type="ECO:0000256" key="8">
    <source>
        <dbReference type="SAM" id="MobiDB-lite"/>
    </source>
</evidence>
<evidence type="ECO:0000256" key="1">
    <source>
        <dbReference type="ARBA" id="ARBA00022553"/>
    </source>
</evidence>
<dbReference type="InterPro" id="IPR007529">
    <property type="entry name" value="Znf_HIT"/>
</dbReference>
<dbReference type="SUPFAM" id="SSF144232">
    <property type="entry name" value="HIT/MYND zinc finger-like"/>
    <property type="match status" value="1"/>
</dbReference>
<evidence type="ECO:0000313" key="10">
    <source>
        <dbReference type="EMBL" id="EGD74657.1"/>
    </source>
</evidence>
<dbReference type="AlphaFoldDB" id="F2UDG2"/>
<dbReference type="Pfam" id="PF25790">
    <property type="entry name" value="BCD1"/>
    <property type="match status" value="1"/>
</dbReference>
<dbReference type="PROSITE" id="PS51083">
    <property type="entry name" value="ZF_HIT"/>
    <property type="match status" value="1"/>
</dbReference>
<feature type="compositionally biased region" description="Basic and acidic residues" evidence="8">
    <location>
        <begin position="305"/>
        <end position="316"/>
    </location>
</feature>
<feature type="domain" description="HIT-type" evidence="9">
    <location>
        <begin position="114"/>
        <end position="147"/>
    </location>
</feature>
<dbReference type="Pfam" id="PF04438">
    <property type="entry name" value="zf-HIT"/>
    <property type="match status" value="1"/>
</dbReference>
<keyword evidence="3 7" id="KW-0863">Zinc-finger</keyword>
<dbReference type="GO" id="GO:0005634">
    <property type="term" value="C:nucleus"/>
    <property type="evidence" value="ECO:0007669"/>
    <property type="project" value="TreeGrafter"/>
</dbReference>
<protein>
    <recommendedName>
        <fullName evidence="9">HIT-type domain-containing protein</fullName>
    </recommendedName>
</protein>
<dbReference type="GO" id="GO:0048254">
    <property type="term" value="P:snoRNA localization"/>
    <property type="evidence" value="ECO:0007669"/>
    <property type="project" value="TreeGrafter"/>
</dbReference>
<keyword evidence="1" id="KW-0597">Phosphoprotein</keyword>
<accession>F2UDG2</accession>
<dbReference type="STRING" id="946362.F2UDG2"/>
<dbReference type="OMA" id="RTIRWHI"/>
<proteinExistence type="inferred from homology"/>
<dbReference type="GO" id="GO:0000492">
    <property type="term" value="P:box C/D snoRNP assembly"/>
    <property type="evidence" value="ECO:0007669"/>
    <property type="project" value="TreeGrafter"/>
</dbReference>
<evidence type="ECO:0000256" key="4">
    <source>
        <dbReference type="ARBA" id="ARBA00022833"/>
    </source>
</evidence>
<keyword evidence="11" id="KW-1185">Reference proteome</keyword>
<evidence type="ECO:0000259" key="9">
    <source>
        <dbReference type="PROSITE" id="PS51083"/>
    </source>
</evidence>
<sequence>MADKVGDRGTGTAEVEMKHSGDEEEGRNKAVVDTVNAEEAENVKKDPQDVVGEEEEDNIDDDDDDDDGDDGDDEDGDDDDDDDGDDDDEDDDDDDGDDEDDDDETPTTATTTVCAMCGAAWKYRCPACGTLSCSLPCVKAHKKETGCTGVRARSQPVKARDNLTQDVLFQDFRLLEEAHRLVGSAKRGPHSRDAHARHYKKPRIIKEAQARGIDLRLMPAMFSRHSENTTSFDFRKRTIRWHIDWVFPEADVSFPACKSSGKAKLRVALGAFVDRRPDNAERRHRDGFTSGIIEPSKQAASQHVTQDKTERIDKTRPSASGNGDSWHGLTQHSDNMGKEKADSM</sequence>
<dbReference type="OrthoDB" id="272357at2759"/>
<organism evidence="11">
    <name type="scientific">Salpingoeca rosetta (strain ATCC 50818 / BSB-021)</name>
    <dbReference type="NCBI Taxonomy" id="946362"/>
    <lineage>
        <taxon>Eukaryota</taxon>
        <taxon>Choanoflagellata</taxon>
        <taxon>Craspedida</taxon>
        <taxon>Salpingoecidae</taxon>
        <taxon>Salpingoeca</taxon>
    </lineage>
</organism>
<feature type="compositionally biased region" description="Basic and acidic residues" evidence="8">
    <location>
        <begin position="335"/>
        <end position="344"/>
    </location>
</feature>
<dbReference type="PANTHER" id="PTHR13483">
    <property type="entry name" value="BOX C_D SNORNA PROTEIN 1-RELATED"/>
    <property type="match status" value="1"/>
</dbReference>
<dbReference type="RefSeq" id="XP_004992914.1">
    <property type="nucleotide sequence ID" value="XM_004992857.1"/>
</dbReference>
<dbReference type="InterPro" id="IPR051639">
    <property type="entry name" value="BCD1"/>
</dbReference>
<dbReference type="PANTHER" id="PTHR13483:SF3">
    <property type="entry name" value="BOX C_D SNORNA PROTEIN 1"/>
    <property type="match status" value="1"/>
</dbReference>
<dbReference type="GO" id="GO:0000463">
    <property type="term" value="P:maturation of LSU-rRNA from tricistronic rRNA transcript (SSU-rRNA, 5.8S rRNA, LSU-rRNA)"/>
    <property type="evidence" value="ECO:0007669"/>
    <property type="project" value="TreeGrafter"/>
</dbReference>
<comment type="similarity">
    <text evidence="6">Belongs to the BCD1 family.</text>
</comment>
<feature type="region of interest" description="Disordered" evidence="8">
    <location>
        <begin position="278"/>
        <end position="344"/>
    </location>
</feature>
<evidence type="ECO:0000256" key="5">
    <source>
        <dbReference type="ARBA" id="ARBA00049598"/>
    </source>
</evidence>
<feature type="compositionally biased region" description="Basic and acidic residues" evidence="8">
    <location>
        <begin position="278"/>
        <end position="287"/>
    </location>
</feature>
<gene>
    <name evidence="10" type="ORF">PTSG_06022</name>
</gene>
<name>F2UDG2_SALR5</name>
<dbReference type="CDD" id="cd23023">
    <property type="entry name" value="zf-HIT_BCD1"/>
    <property type="match status" value="1"/>
</dbReference>
<feature type="compositionally biased region" description="Acidic residues" evidence="8">
    <location>
        <begin position="51"/>
        <end position="105"/>
    </location>
</feature>
<reference evidence="10" key="1">
    <citation type="submission" date="2009-08" db="EMBL/GenBank/DDBJ databases">
        <title>Annotation of Salpingoeca rosetta.</title>
        <authorList>
            <consortium name="The Broad Institute Genome Sequencing Platform"/>
            <person name="Russ C."/>
            <person name="Cuomo C."/>
            <person name="Burger G."/>
            <person name="Gray M.W."/>
            <person name="Holland P.W.H."/>
            <person name="King N."/>
            <person name="Lang F.B.F."/>
            <person name="Roger A.J."/>
            <person name="Ruiz-Trillo I."/>
            <person name="Young S.K."/>
            <person name="Zeng Q."/>
            <person name="Gargeya S."/>
            <person name="Alvarado L."/>
            <person name="Berlin A."/>
            <person name="Chapman S.B."/>
            <person name="Chen Z."/>
            <person name="Freedman E."/>
            <person name="Gellesch M."/>
            <person name="Goldberg J."/>
            <person name="Griggs A."/>
            <person name="Gujja S."/>
            <person name="Heilman E."/>
            <person name="Heiman D."/>
            <person name="Howarth C."/>
            <person name="Mehta T."/>
            <person name="Neiman D."/>
            <person name="Pearson M."/>
            <person name="Roberts A."/>
            <person name="Saif S."/>
            <person name="Shea T."/>
            <person name="Shenoy N."/>
            <person name="Sisk P."/>
            <person name="Stolte C."/>
            <person name="Sykes S."/>
            <person name="White J."/>
            <person name="Yandava C."/>
            <person name="Haas B."/>
            <person name="Nusbaum C."/>
            <person name="Birren B."/>
        </authorList>
    </citation>
    <scope>NUCLEOTIDE SEQUENCE [LARGE SCALE GENOMIC DNA]</scope>
    <source>
        <strain evidence="10">ATCC 50818</strain>
    </source>
</reference>
<evidence type="ECO:0000313" key="11">
    <source>
        <dbReference type="Proteomes" id="UP000007799"/>
    </source>
</evidence>
<dbReference type="InParanoid" id="F2UDG2"/>
<dbReference type="Gene3D" id="3.30.60.190">
    <property type="match status" value="1"/>
</dbReference>
<keyword evidence="2" id="KW-0479">Metal-binding</keyword>
<dbReference type="GeneID" id="16073487"/>
<feature type="region of interest" description="Disordered" evidence="8">
    <location>
        <begin position="1"/>
        <end position="108"/>
    </location>
</feature>
<dbReference type="GO" id="GO:0008270">
    <property type="term" value="F:zinc ion binding"/>
    <property type="evidence" value="ECO:0007669"/>
    <property type="project" value="UniProtKB-UniRule"/>
</dbReference>
<dbReference type="KEGG" id="sre:PTSG_06022"/>
<keyword evidence="4" id="KW-0862">Zinc</keyword>
<dbReference type="InterPro" id="IPR057721">
    <property type="entry name" value="BCD1_alpha/beta"/>
</dbReference>
<feature type="compositionally biased region" description="Basic and acidic residues" evidence="8">
    <location>
        <begin position="15"/>
        <end position="30"/>
    </location>
</feature>
<comment type="function">
    <text evidence="5">Required for box C/D snoRNAs accumulation involved in snoRNA processing, snoRNA transport to the nucleolus and ribosome biogenesis.</text>
</comment>
<evidence type="ECO:0000256" key="7">
    <source>
        <dbReference type="PROSITE-ProRule" id="PRU00453"/>
    </source>
</evidence>
<dbReference type="eggNOG" id="KOG2858">
    <property type="taxonomic scope" value="Eukaryota"/>
</dbReference>
<dbReference type="Proteomes" id="UP000007799">
    <property type="component" value="Unassembled WGS sequence"/>
</dbReference>
<evidence type="ECO:0000256" key="3">
    <source>
        <dbReference type="ARBA" id="ARBA00022771"/>
    </source>
</evidence>
<dbReference type="EMBL" id="GL832969">
    <property type="protein sequence ID" value="EGD74657.1"/>
    <property type="molecule type" value="Genomic_DNA"/>
</dbReference>
<evidence type="ECO:0000256" key="2">
    <source>
        <dbReference type="ARBA" id="ARBA00022723"/>
    </source>
</evidence>
<dbReference type="GO" id="GO:0070761">
    <property type="term" value="C:pre-snoRNP complex"/>
    <property type="evidence" value="ECO:0007669"/>
    <property type="project" value="TreeGrafter"/>
</dbReference>
<feature type="compositionally biased region" description="Polar residues" evidence="8">
    <location>
        <begin position="317"/>
        <end position="334"/>
    </location>
</feature>